<evidence type="ECO:0000256" key="1">
    <source>
        <dbReference type="SAM" id="MobiDB-lite"/>
    </source>
</evidence>
<accession>A0A914XLG8</accession>
<feature type="domain" description="U3 small nucleolar RNA-associated protein 6 homolog C-terminal" evidence="2">
    <location>
        <begin position="213"/>
        <end position="465"/>
    </location>
</feature>
<dbReference type="WBParaSite" id="PSAMB.scaffold867size39939.g9561.t1">
    <property type="protein sequence ID" value="PSAMB.scaffold867size39939.g9561.t1"/>
    <property type="gene ID" value="PSAMB.scaffold867size39939.g9561"/>
</dbReference>
<dbReference type="InterPro" id="IPR056907">
    <property type="entry name" value="UTP6_C"/>
</dbReference>
<proteinExistence type="predicted"/>
<feature type="compositionally biased region" description="Acidic residues" evidence="1">
    <location>
        <begin position="114"/>
        <end position="123"/>
    </location>
</feature>
<dbReference type="GO" id="GO:0034388">
    <property type="term" value="C:Pwp2p-containing subcomplex of 90S preribosome"/>
    <property type="evidence" value="ECO:0007669"/>
    <property type="project" value="TreeGrafter"/>
</dbReference>
<protein>
    <submittedName>
        <fullName evidence="4">U3 small nucleolar RNA-associated protein 6</fullName>
    </submittedName>
</protein>
<feature type="region of interest" description="Disordered" evidence="1">
    <location>
        <begin position="104"/>
        <end position="130"/>
    </location>
</feature>
<dbReference type="Pfam" id="PF24892">
    <property type="entry name" value="UTP6_C"/>
    <property type="match status" value="1"/>
</dbReference>
<dbReference type="GO" id="GO:0000462">
    <property type="term" value="P:maturation of SSU-rRNA from tricistronic rRNA transcript (SSU-rRNA, 5.8S rRNA, LSU-rRNA)"/>
    <property type="evidence" value="ECO:0007669"/>
    <property type="project" value="InterPro"/>
</dbReference>
<keyword evidence="3" id="KW-1185">Reference proteome</keyword>
<dbReference type="Proteomes" id="UP000887566">
    <property type="component" value="Unplaced"/>
</dbReference>
<dbReference type="InterPro" id="IPR011990">
    <property type="entry name" value="TPR-like_helical_dom_sf"/>
</dbReference>
<evidence type="ECO:0000259" key="2">
    <source>
        <dbReference type="Pfam" id="PF24892"/>
    </source>
</evidence>
<dbReference type="GO" id="GO:0032040">
    <property type="term" value="C:small-subunit processome"/>
    <property type="evidence" value="ECO:0007669"/>
    <property type="project" value="TreeGrafter"/>
</dbReference>
<name>A0A914XLG8_9BILA</name>
<evidence type="ECO:0000313" key="3">
    <source>
        <dbReference type="Proteomes" id="UP000887566"/>
    </source>
</evidence>
<dbReference type="PANTHER" id="PTHR23271">
    <property type="entry name" value="HEPATOCELLULAR CARCINOMA-ASSOCIATED ANTIGEN 66"/>
    <property type="match status" value="1"/>
</dbReference>
<dbReference type="Gene3D" id="1.25.40.10">
    <property type="entry name" value="Tetratricopeptide repeat domain"/>
    <property type="match status" value="2"/>
</dbReference>
<dbReference type="PANTHER" id="PTHR23271:SF1">
    <property type="entry name" value="U3 SMALL NUCLEOLAR RNA-ASSOCIATED PROTEIN 6 HOMOLOG"/>
    <property type="match status" value="1"/>
</dbReference>
<dbReference type="InterPro" id="IPR013949">
    <property type="entry name" value="Utp6"/>
</dbReference>
<organism evidence="3 4">
    <name type="scientific">Plectus sambesii</name>
    <dbReference type="NCBI Taxonomy" id="2011161"/>
    <lineage>
        <taxon>Eukaryota</taxon>
        <taxon>Metazoa</taxon>
        <taxon>Ecdysozoa</taxon>
        <taxon>Nematoda</taxon>
        <taxon>Chromadorea</taxon>
        <taxon>Plectida</taxon>
        <taxon>Plectina</taxon>
        <taxon>Plectoidea</taxon>
        <taxon>Plectidae</taxon>
        <taxon>Plectus</taxon>
    </lineage>
</organism>
<sequence length="502" mass="57666">MGEFVEQSLEELLPVYEQLERVQLFKPNEVHGGDPKLWQDAANWEFTVNRSAVNARALLQQALRRFPQNRHLYLTLFDIEVNYVRRLKKREEFLKKGIDREQKKKQKTSGIDGLESDDDEDETKGDNVDFDPVPDAVMQLKLAEVIINEGLRTVKDDHRSELLLEFWRSARKCGEVAQRLEVELFERLWTEKDHCEHAWLAKVERDAGDDPYAVYDEAVELLPTEKMIRFYADFCERRVSNDPFAVVKLRKALSLLRENGWASIADCTRLVDLLDDGTSDDDRIATLESALKAHPNSVELWLALLRIKVADASLSRKEIQKVFNQATTAVSAEAVLPVYQLAVDWTLATAPEKVRRLFEQSFTTLVAVSAPMKTSYLRYLATTGVDDYRIEYRRLAKTRPTSAAFHRCAIELEMSRRPHPDVQWLKEAHENAASECGDLPDVWLAYCEFCMAHRPELTSAVYQRATLRLTGHAAEHFNLGWTRLLQRSSDDLALPASSTRND</sequence>
<dbReference type="GO" id="GO:0030515">
    <property type="term" value="F:snoRNA binding"/>
    <property type="evidence" value="ECO:0007669"/>
    <property type="project" value="InterPro"/>
</dbReference>
<reference evidence="4" key="1">
    <citation type="submission" date="2022-11" db="UniProtKB">
        <authorList>
            <consortium name="WormBaseParasite"/>
        </authorList>
    </citation>
    <scope>IDENTIFICATION</scope>
</reference>
<evidence type="ECO:0000313" key="4">
    <source>
        <dbReference type="WBParaSite" id="PSAMB.scaffold867size39939.g9561.t1"/>
    </source>
</evidence>
<dbReference type="AlphaFoldDB" id="A0A914XLG8"/>